<protein>
    <submittedName>
        <fullName evidence="1">Uncharacterized protein</fullName>
    </submittedName>
</protein>
<sequence>MQTGQDQAPTFFSGLKTVLHQQEKLTKHYSIINKILNRI</sequence>
<dbReference type="EMBL" id="GBRH01259203">
    <property type="protein sequence ID" value="JAD38692.1"/>
    <property type="molecule type" value="Transcribed_RNA"/>
</dbReference>
<reference evidence="1" key="1">
    <citation type="submission" date="2014-09" db="EMBL/GenBank/DDBJ databases">
        <authorList>
            <person name="Magalhaes I.L.F."/>
            <person name="Oliveira U."/>
            <person name="Santos F.R."/>
            <person name="Vidigal T.H.D.A."/>
            <person name="Brescovit A.D."/>
            <person name="Santos A.J."/>
        </authorList>
    </citation>
    <scope>NUCLEOTIDE SEQUENCE</scope>
    <source>
        <tissue evidence="1">Shoot tissue taken approximately 20 cm above the soil surface</tissue>
    </source>
</reference>
<evidence type="ECO:0000313" key="1">
    <source>
        <dbReference type="EMBL" id="JAD38692.1"/>
    </source>
</evidence>
<organism evidence="1">
    <name type="scientific">Arundo donax</name>
    <name type="common">Giant reed</name>
    <name type="synonym">Donax arundinaceus</name>
    <dbReference type="NCBI Taxonomy" id="35708"/>
    <lineage>
        <taxon>Eukaryota</taxon>
        <taxon>Viridiplantae</taxon>
        <taxon>Streptophyta</taxon>
        <taxon>Embryophyta</taxon>
        <taxon>Tracheophyta</taxon>
        <taxon>Spermatophyta</taxon>
        <taxon>Magnoliopsida</taxon>
        <taxon>Liliopsida</taxon>
        <taxon>Poales</taxon>
        <taxon>Poaceae</taxon>
        <taxon>PACMAD clade</taxon>
        <taxon>Arundinoideae</taxon>
        <taxon>Arundineae</taxon>
        <taxon>Arundo</taxon>
    </lineage>
</organism>
<proteinExistence type="predicted"/>
<dbReference type="AlphaFoldDB" id="A0A0A8ZV50"/>
<accession>A0A0A8ZV50</accession>
<reference evidence="1" key="2">
    <citation type="journal article" date="2015" name="Data Brief">
        <title>Shoot transcriptome of the giant reed, Arundo donax.</title>
        <authorList>
            <person name="Barrero R.A."/>
            <person name="Guerrero F.D."/>
            <person name="Moolhuijzen P."/>
            <person name="Goolsby J.A."/>
            <person name="Tidwell J."/>
            <person name="Bellgard S.E."/>
            <person name="Bellgard M.I."/>
        </authorList>
    </citation>
    <scope>NUCLEOTIDE SEQUENCE</scope>
    <source>
        <tissue evidence="1">Shoot tissue taken approximately 20 cm above the soil surface</tissue>
    </source>
</reference>
<name>A0A0A8ZV50_ARUDO</name>